<reference evidence="2" key="1">
    <citation type="submission" date="2016-12" db="EMBL/GenBank/DDBJ databases">
        <title>Comparative genomics of four Isosphaeraceae planctomycetes: a common pool of plasmids and glycoside hydrolase genes.</title>
        <authorList>
            <person name="Ivanova A."/>
        </authorList>
    </citation>
    <scope>NUCLEOTIDE SEQUENCE [LARGE SCALE GENOMIC DNA]</scope>
    <source>
        <strain evidence="2">PX4</strain>
    </source>
</reference>
<dbReference type="PANTHER" id="PTHR43737:SF1">
    <property type="entry name" value="DUF1501 DOMAIN-CONTAINING PROTEIN"/>
    <property type="match status" value="1"/>
</dbReference>
<evidence type="ECO:0000313" key="1">
    <source>
        <dbReference type="EMBL" id="APW59143.1"/>
    </source>
</evidence>
<proteinExistence type="predicted"/>
<dbReference type="AlphaFoldDB" id="A0A1U7CJT3"/>
<evidence type="ECO:0008006" key="3">
    <source>
        <dbReference type="Google" id="ProtNLM"/>
    </source>
</evidence>
<dbReference type="Pfam" id="PF07394">
    <property type="entry name" value="DUF1501"/>
    <property type="match status" value="1"/>
</dbReference>
<evidence type="ECO:0000313" key="2">
    <source>
        <dbReference type="Proteomes" id="UP000186309"/>
    </source>
</evidence>
<name>A0A1U7CJT3_9BACT</name>
<dbReference type="STRING" id="1387353.BSF38_00557"/>
<dbReference type="RefSeq" id="WP_076343358.1">
    <property type="nucleotide sequence ID" value="NZ_CP019082.1"/>
</dbReference>
<dbReference type="PANTHER" id="PTHR43737">
    <property type="entry name" value="BLL7424 PROTEIN"/>
    <property type="match status" value="1"/>
</dbReference>
<dbReference type="Proteomes" id="UP000186309">
    <property type="component" value="Chromosome"/>
</dbReference>
<dbReference type="EMBL" id="CP019082">
    <property type="protein sequence ID" value="APW59143.1"/>
    <property type="molecule type" value="Genomic_DNA"/>
</dbReference>
<organism evidence="1 2">
    <name type="scientific">Paludisphaera borealis</name>
    <dbReference type="NCBI Taxonomy" id="1387353"/>
    <lineage>
        <taxon>Bacteria</taxon>
        <taxon>Pseudomonadati</taxon>
        <taxon>Planctomycetota</taxon>
        <taxon>Planctomycetia</taxon>
        <taxon>Isosphaerales</taxon>
        <taxon>Isosphaeraceae</taxon>
        <taxon>Paludisphaera</taxon>
    </lineage>
</organism>
<dbReference type="InterPro" id="IPR017850">
    <property type="entry name" value="Alkaline_phosphatase_core_sf"/>
</dbReference>
<gene>
    <name evidence="1" type="ORF">BSF38_00557</name>
</gene>
<dbReference type="OrthoDB" id="127333at2"/>
<sequence length="474" mass="51798">MRFHQAEVPDVRFTRRGAIGSALASGVGLNLLGLLRARAEAAPLVRGPDAPLPPIRSCIAIFYYGGPSQLETFDPKPDAPAEIRGEFGTIATSAPGVRISEHLPMTARVMHKAALIRSMHHKNTLHDPASIHTFTGRLPPQGDFELFSAAPQQFPSWGGTVAYMLRDRDLAVAHAALPFVFHNVVETPCQGAGFLGSSFDPFRIEVDPGAKSYRSDLLASREGIDADRRGVRRALLETMESRTGPPGADRMKMHYEKAYRLLASEVVGRALDISREDPRLLDRYGSADGVWAQGSGTNSESGYGRNMRGRNLLLARRLVEAGVPFVNVYDFKQQGQNWDTHSRNFAQHKETLLPPMDRGFSALVEDLDARGLLESTLVVGLGEFGRTPRINKDAGRDHWPQCYSVILAGGGVRGGTVVGASDRFAAYPDTDPVTPADLAATIFWRFGLDPASEIRDTQNRPYKLADGQPITALF</sequence>
<keyword evidence="2" id="KW-1185">Reference proteome</keyword>
<accession>A0A1U7CJT3</accession>
<protein>
    <recommendedName>
        <fullName evidence="3">DUF1501 domain-containing protein</fullName>
    </recommendedName>
</protein>
<dbReference type="KEGG" id="pbor:BSF38_00557"/>
<dbReference type="InterPro" id="IPR010869">
    <property type="entry name" value="DUF1501"/>
</dbReference>
<dbReference type="SUPFAM" id="SSF53649">
    <property type="entry name" value="Alkaline phosphatase-like"/>
    <property type="match status" value="1"/>
</dbReference>